<protein>
    <submittedName>
        <fullName evidence="1">Winged helix-turn-helix transcriptional regulator</fullName>
    </submittedName>
</protein>
<dbReference type="EMBL" id="CP140009">
    <property type="protein sequence ID" value="WQD75364.1"/>
    <property type="molecule type" value="Genomic_DNA"/>
</dbReference>
<proteinExistence type="predicted"/>
<evidence type="ECO:0000313" key="1">
    <source>
        <dbReference type="EMBL" id="WQD75364.1"/>
    </source>
</evidence>
<accession>A0ACD4Y1R4</accession>
<sequence length="52" mass="5968">MRTTNANGFPRVDYELTALGHSLKPHLELLAEWARVNQATIEQARITFDQRS</sequence>
<evidence type="ECO:0000313" key="2">
    <source>
        <dbReference type="Proteomes" id="UP001325023"/>
    </source>
</evidence>
<reference evidence="1" key="1">
    <citation type="submission" date="2023-12" db="EMBL/GenBank/DDBJ databases">
        <title>Genome sequencing and assembly of bacterial species from a model synthetic community.</title>
        <authorList>
            <person name="Hogle S.L."/>
        </authorList>
    </citation>
    <scope>NUCLEOTIDE SEQUENCE</scope>
    <source>
        <strain evidence="1">SBW25</strain>
    </source>
</reference>
<gene>
    <name evidence="1" type="ORF">U0037_16285</name>
</gene>
<dbReference type="Proteomes" id="UP001325023">
    <property type="component" value="Chromosome"/>
</dbReference>
<organism evidence="1 2">
    <name type="scientific">Pseudomonas fluorescens</name>
    <dbReference type="NCBI Taxonomy" id="294"/>
    <lineage>
        <taxon>Bacteria</taxon>
        <taxon>Pseudomonadati</taxon>
        <taxon>Pseudomonadota</taxon>
        <taxon>Gammaproteobacteria</taxon>
        <taxon>Pseudomonadales</taxon>
        <taxon>Pseudomonadaceae</taxon>
        <taxon>Pseudomonas</taxon>
    </lineage>
</organism>
<name>A0ACD4Y1R4_PSEFL</name>
<keyword evidence="2" id="KW-1185">Reference proteome</keyword>